<keyword evidence="2" id="KW-1185">Reference proteome</keyword>
<evidence type="ECO:0000313" key="1">
    <source>
        <dbReference type="EMBL" id="RPF57960.1"/>
    </source>
</evidence>
<dbReference type="Proteomes" id="UP000277108">
    <property type="component" value="Unassembled WGS sequence"/>
</dbReference>
<dbReference type="EMBL" id="RKRK01000002">
    <property type="protein sequence ID" value="RPF57960.1"/>
    <property type="molecule type" value="Genomic_DNA"/>
</dbReference>
<organism evidence="1 2">
    <name type="scientific">Abyssicoccus albus</name>
    <dbReference type="NCBI Taxonomy" id="1817405"/>
    <lineage>
        <taxon>Bacteria</taxon>
        <taxon>Bacillati</taxon>
        <taxon>Bacillota</taxon>
        <taxon>Bacilli</taxon>
        <taxon>Bacillales</taxon>
        <taxon>Abyssicoccaceae</taxon>
    </lineage>
</organism>
<comment type="caution">
    <text evidence="1">The sequence shown here is derived from an EMBL/GenBank/DDBJ whole genome shotgun (WGS) entry which is preliminary data.</text>
</comment>
<proteinExistence type="predicted"/>
<evidence type="ECO:0000313" key="2">
    <source>
        <dbReference type="Proteomes" id="UP000277108"/>
    </source>
</evidence>
<reference evidence="1 2" key="1">
    <citation type="submission" date="2018-11" db="EMBL/GenBank/DDBJ databases">
        <title>Genomic Encyclopedia of Type Strains, Phase IV (KMG-IV): sequencing the most valuable type-strain genomes for metagenomic binning, comparative biology and taxonomic classification.</title>
        <authorList>
            <person name="Goeker M."/>
        </authorList>
    </citation>
    <scope>NUCLEOTIDE SEQUENCE [LARGE SCALE GENOMIC DNA]</scope>
    <source>
        <strain evidence="1 2">DSM 29158</strain>
    </source>
</reference>
<protein>
    <recommendedName>
        <fullName evidence="3">SatD family protein</fullName>
    </recommendedName>
</protein>
<dbReference type="AlphaFoldDB" id="A0A3N5BSB6"/>
<name>A0A3N5BSB6_9BACL</name>
<dbReference type="OrthoDB" id="2417235at2"/>
<sequence length="236" mass="27410">MYSILIIDVSGSTDSRFTQKISEVLLNYNLILKDVLKDNNNNDTQHYIDFRMGDELFFIGKQTDAIIIQYMLQLLWPFEDAQIKAAMFTQLKSFPSGNIEQWNSKDAKIVRNTLDHIKSSEHIHFVHAKHEQNDEIFTALSMYQTSILNRLSIIQKFLFFNSYQFDTQTALSEYAKKSNSTISAHLSKGEKMQLDYILTTMINYVNIKDQYDDVKDISLIKNISSHPIAKEALFWG</sequence>
<dbReference type="RefSeq" id="WP_123807468.1">
    <property type="nucleotide sequence ID" value="NZ_RKRK01000002.1"/>
</dbReference>
<evidence type="ECO:0008006" key="3">
    <source>
        <dbReference type="Google" id="ProtNLM"/>
    </source>
</evidence>
<gene>
    <name evidence="1" type="ORF">EDD62_0597</name>
</gene>
<accession>A0A3N5BSB6</accession>